<dbReference type="AlphaFoldDB" id="A0AA48GL84"/>
<dbReference type="InterPro" id="IPR036061">
    <property type="entry name" value="CheW-like_dom_sf"/>
</dbReference>
<dbReference type="InterPro" id="IPR039315">
    <property type="entry name" value="CheW"/>
</dbReference>
<evidence type="ECO:0000259" key="1">
    <source>
        <dbReference type="PROSITE" id="PS50851"/>
    </source>
</evidence>
<dbReference type="RefSeq" id="WP_316410872.1">
    <property type="nucleotide sequence ID" value="NZ_AP027081.1"/>
</dbReference>
<dbReference type="Gene3D" id="2.30.30.40">
    <property type="entry name" value="SH3 Domains"/>
    <property type="match status" value="1"/>
</dbReference>
<dbReference type="Proteomes" id="UP001228113">
    <property type="component" value="Chromosome"/>
</dbReference>
<dbReference type="GO" id="GO:0007165">
    <property type="term" value="P:signal transduction"/>
    <property type="evidence" value="ECO:0007669"/>
    <property type="project" value="InterPro"/>
</dbReference>
<name>A0AA48GL84_9BACT</name>
<keyword evidence="3" id="KW-1185">Reference proteome</keyword>
<feature type="domain" description="CheW-like" evidence="1">
    <location>
        <begin position="20"/>
        <end position="161"/>
    </location>
</feature>
<dbReference type="PANTHER" id="PTHR22617">
    <property type="entry name" value="CHEMOTAXIS SENSOR HISTIDINE KINASE-RELATED"/>
    <property type="match status" value="1"/>
</dbReference>
<dbReference type="KEGG" id="msea:METESE_00890"/>
<dbReference type="GO" id="GO:0006935">
    <property type="term" value="P:chemotaxis"/>
    <property type="evidence" value="ECO:0007669"/>
    <property type="project" value="InterPro"/>
</dbReference>
<dbReference type="Pfam" id="PF01584">
    <property type="entry name" value="CheW"/>
    <property type="match status" value="1"/>
</dbReference>
<evidence type="ECO:0000313" key="2">
    <source>
        <dbReference type="EMBL" id="BDU75131.1"/>
    </source>
</evidence>
<organism evidence="2 3">
    <name type="scientific">Mesoterricola sediminis</name>
    <dbReference type="NCBI Taxonomy" id="2927980"/>
    <lineage>
        <taxon>Bacteria</taxon>
        <taxon>Pseudomonadati</taxon>
        <taxon>Acidobacteriota</taxon>
        <taxon>Holophagae</taxon>
        <taxon>Holophagales</taxon>
        <taxon>Holophagaceae</taxon>
        <taxon>Mesoterricola</taxon>
    </lineage>
</organism>
<dbReference type="SMART" id="SM00260">
    <property type="entry name" value="CheW"/>
    <property type="match status" value="1"/>
</dbReference>
<proteinExistence type="predicted"/>
<evidence type="ECO:0000313" key="3">
    <source>
        <dbReference type="Proteomes" id="UP001228113"/>
    </source>
</evidence>
<sequence length="311" mass="33606">MSLIPATGAPGGAASDAGADRQYLSFRLAGHVYGVPLAQVAEITPNRELNVIPHMPRGVEGLLDLRGQVIPVINLRVRLGLERQDADQSRNIVVLDMGAASNVGLLVDNVESVVQTAVEELVAASPLLAGPEGAYVQGFVLTDKGIIGLLDPRQITTIHGARAHGLSFHAGHDVEQALDDSLQQLIASAPPRTEHEAARIIPQMEQAIAHTEREMEKVLERVEGMLTGTDRAFQALVRLKQEAGLGHMKGLEKDLAELEGLGSRLQDEVFGLIQRLQYQDIARQKLERVLNHIRGLQVVVGSKFRDAGKLA</sequence>
<dbReference type="PROSITE" id="PS50851">
    <property type="entry name" value="CHEW"/>
    <property type="match status" value="1"/>
</dbReference>
<dbReference type="InterPro" id="IPR002545">
    <property type="entry name" value="CheW-lke_dom"/>
</dbReference>
<dbReference type="Gene3D" id="2.40.50.180">
    <property type="entry name" value="CheA-289, Domain 4"/>
    <property type="match status" value="1"/>
</dbReference>
<gene>
    <name evidence="2" type="ORF">METESE_00890</name>
</gene>
<reference evidence="2" key="1">
    <citation type="journal article" date="2023" name="Int. J. Syst. Evol. Microbiol.">
        <title>Mesoterricola silvestris gen. nov., sp. nov., Mesoterricola sediminis sp. nov., Geothrix oryzae sp. nov., Geothrix edaphica sp. nov., Geothrix rubra sp. nov., and Geothrix limicola sp. nov., six novel members of Acidobacteriota isolated from soils.</title>
        <authorList>
            <person name="Itoh H."/>
            <person name="Sugisawa Y."/>
            <person name="Mise K."/>
            <person name="Xu Z."/>
            <person name="Kuniyasu M."/>
            <person name="Ushijima N."/>
            <person name="Kawano K."/>
            <person name="Kobayashi E."/>
            <person name="Shiratori Y."/>
            <person name="Masuda Y."/>
            <person name="Senoo K."/>
        </authorList>
    </citation>
    <scope>NUCLEOTIDE SEQUENCE</scope>
    <source>
        <strain evidence="2">W786</strain>
    </source>
</reference>
<dbReference type="Gene3D" id="1.10.287.500">
    <property type="entry name" value="Helix hairpin bin"/>
    <property type="match status" value="1"/>
</dbReference>
<dbReference type="EMBL" id="AP027081">
    <property type="protein sequence ID" value="BDU75131.1"/>
    <property type="molecule type" value="Genomic_DNA"/>
</dbReference>
<accession>A0AA48GL84</accession>
<dbReference type="GO" id="GO:0005829">
    <property type="term" value="C:cytosol"/>
    <property type="evidence" value="ECO:0007669"/>
    <property type="project" value="TreeGrafter"/>
</dbReference>
<dbReference type="SUPFAM" id="SSF75708">
    <property type="entry name" value="Chemotaxis phosphatase CheZ"/>
    <property type="match status" value="1"/>
</dbReference>
<dbReference type="SUPFAM" id="SSF50341">
    <property type="entry name" value="CheW-like"/>
    <property type="match status" value="1"/>
</dbReference>
<dbReference type="PANTHER" id="PTHR22617:SF23">
    <property type="entry name" value="CHEMOTAXIS PROTEIN CHEW"/>
    <property type="match status" value="1"/>
</dbReference>
<protein>
    <recommendedName>
        <fullName evidence="1">CheW-like domain-containing protein</fullName>
    </recommendedName>
</protein>